<dbReference type="EMBL" id="JAUSUQ010000007">
    <property type="protein sequence ID" value="MDQ0339371.1"/>
    <property type="molecule type" value="Genomic_DNA"/>
</dbReference>
<gene>
    <name evidence="1" type="ORF">J2S00_002158</name>
</gene>
<sequence>MLWFSKSGELTSGHLGQTEYKLLYPETMITKETAEDKLREAGFIRLYIDVDDNSKVQLVYGPNDNIIAVNLSRHIETMTTFMEAEEYPRQRISPVTPAVSLEPMLGVSEKLVKKRDEDGTVRWVDPVAAEEDEEEGLISIYNDEHAHFSQCNLPFEPYLERQAEPLPLEVLTEKALHYLELVEGSIHDKYLLEEPAVVEEEHEPHEDDTEAAKHSIVLEPTQLFYFYRHYRGRLLEERQAHIHVGKYSGLIRECSVTRLTTRQEAQLQKLDPILPSH</sequence>
<dbReference type="RefSeq" id="WP_307339237.1">
    <property type="nucleotide sequence ID" value="NZ_JAUSUQ010000007.1"/>
</dbReference>
<evidence type="ECO:0000313" key="2">
    <source>
        <dbReference type="Proteomes" id="UP001232445"/>
    </source>
</evidence>
<reference evidence="1 2" key="1">
    <citation type="submission" date="2023-07" db="EMBL/GenBank/DDBJ databases">
        <title>Genomic Encyclopedia of Type Strains, Phase IV (KMG-IV): sequencing the most valuable type-strain genomes for metagenomic binning, comparative biology and taxonomic classification.</title>
        <authorList>
            <person name="Goeker M."/>
        </authorList>
    </citation>
    <scope>NUCLEOTIDE SEQUENCE [LARGE SCALE GENOMIC DNA]</scope>
    <source>
        <strain evidence="1 2">DSM 17740</strain>
    </source>
</reference>
<comment type="caution">
    <text evidence="1">The sequence shown here is derived from an EMBL/GenBank/DDBJ whole genome shotgun (WGS) entry which is preliminary data.</text>
</comment>
<accession>A0ABU0CSH0</accession>
<organism evidence="1 2">
    <name type="scientific">Caldalkalibacillus uzonensis</name>
    <dbReference type="NCBI Taxonomy" id="353224"/>
    <lineage>
        <taxon>Bacteria</taxon>
        <taxon>Bacillati</taxon>
        <taxon>Bacillota</taxon>
        <taxon>Bacilli</taxon>
        <taxon>Bacillales</taxon>
        <taxon>Bacillaceae</taxon>
        <taxon>Caldalkalibacillus</taxon>
    </lineage>
</organism>
<keyword evidence="2" id="KW-1185">Reference proteome</keyword>
<evidence type="ECO:0000313" key="1">
    <source>
        <dbReference type="EMBL" id="MDQ0339371.1"/>
    </source>
</evidence>
<protein>
    <submittedName>
        <fullName evidence="1">Uncharacterized protein</fullName>
    </submittedName>
</protein>
<name>A0ABU0CSH0_9BACI</name>
<dbReference type="Proteomes" id="UP001232445">
    <property type="component" value="Unassembled WGS sequence"/>
</dbReference>
<proteinExistence type="predicted"/>